<gene>
    <name evidence="1" type="ORF">EAIL5_0916</name>
</gene>
<protein>
    <submittedName>
        <fullName evidence="1">Uncharacterized protein</fullName>
    </submittedName>
</protein>
<accession>E5B2N4</accession>
<reference evidence="1" key="1">
    <citation type="journal article" date="2011" name="J. Bacteriol.">
        <title>Genome Sequence of an Erwinia amylovora Strain with Pathogenicity Restricted to Rubus Plants.</title>
        <authorList>
            <person name="Powney R."/>
            <person name="Smits T.H."/>
            <person name="Sawbridge T."/>
            <person name="Frey B."/>
            <person name="Blom J."/>
            <person name="Frey J.E."/>
            <person name="Plummer K.M."/>
            <person name="Beer S.V."/>
            <person name="Luck J."/>
            <person name="Duffy B."/>
            <person name="Rodoni B."/>
        </authorList>
    </citation>
    <scope>NUCLEOTIDE SEQUENCE</scope>
    <source>
        <strain evidence="1">ATCC BAA-2158</strain>
    </source>
</reference>
<evidence type="ECO:0000313" key="1">
    <source>
        <dbReference type="EMBL" id="CBX79736.1"/>
    </source>
</evidence>
<name>E5B2N4_ERWAM</name>
<organism evidence="1">
    <name type="scientific">Erwinia amylovora ATCC BAA-2158</name>
    <dbReference type="NCBI Taxonomy" id="889211"/>
    <lineage>
        <taxon>Bacteria</taxon>
        <taxon>Pseudomonadati</taxon>
        <taxon>Pseudomonadota</taxon>
        <taxon>Gammaproteobacteria</taxon>
        <taxon>Enterobacterales</taxon>
        <taxon>Erwiniaceae</taxon>
        <taxon>Erwinia</taxon>
    </lineage>
</organism>
<dbReference type="EMBL" id="FR719188">
    <property type="protein sequence ID" value="CBX79736.1"/>
    <property type="molecule type" value="Genomic_DNA"/>
</dbReference>
<proteinExistence type="predicted"/>
<dbReference type="AlphaFoldDB" id="E5B2N4"/>
<sequence>MSGPAIIVQRGLNLCTRAIAAVTYIVNASDRPGFVLLAGLSSAIFTQLRPPHPAKLLRARVVQNMRV</sequence>